<dbReference type="EMBL" id="LSFL01000001">
    <property type="protein sequence ID" value="OBY67756.1"/>
    <property type="molecule type" value="Genomic_DNA"/>
</dbReference>
<gene>
    <name evidence="2" type="ORF">LPB301_00215</name>
</gene>
<name>A0A1B8U792_9FLAO</name>
<evidence type="ECO:0000256" key="1">
    <source>
        <dbReference type="SAM" id="Phobius"/>
    </source>
</evidence>
<accession>A0A1B8U792</accession>
<dbReference type="KEGG" id="prn:BW723_09285"/>
<dbReference type="Proteomes" id="UP000092612">
    <property type="component" value="Unassembled WGS sequence"/>
</dbReference>
<keyword evidence="1" id="KW-0472">Membrane</keyword>
<sequence>MDIIKTNFIELLLLLVKNQYFNRIPIEETINFKTHFFIFNLFLAVYSLLILFLKKSNYVFEIFINKHKQYRKSDVNLLNLEFIFQENRFLNDAQFLLPTKLKVYEKVSC</sequence>
<dbReference type="AlphaFoldDB" id="A0A1B8U792"/>
<proteinExistence type="predicted"/>
<comment type="caution">
    <text evidence="2">The sequence shown here is derived from an EMBL/GenBank/DDBJ whole genome shotgun (WGS) entry which is preliminary data.</text>
</comment>
<organism evidence="2 3">
    <name type="scientific">Polaribacter reichenbachii</name>
    <dbReference type="NCBI Taxonomy" id="996801"/>
    <lineage>
        <taxon>Bacteria</taxon>
        <taxon>Pseudomonadati</taxon>
        <taxon>Bacteroidota</taxon>
        <taxon>Flavobacteriia</taxon>
        <taxon>Flavobacteriales</taxon>
        <taxon>Flavobacteriaceae</taxon>
    </lineage>
</organism>
<dbReference type="STRING" id="996801.BW723_09285"/>
<keyword evidence="1" id="KW-0812">Transmembrane</keyword>
<reference evidence="3" key="1">
    <citation type="submission" date="2016-02" db="EMBL/GenBank/DDBJ databases">
        <title>Paenibacillus sp. LPB0068, isolated from Crassostrea gigas.</title>
        <authorList>
            <person name="Shin S.-K."/>
            <person name="Yi H."/>
        </authorList>
    </citation>
    <scope>NUCLEOTIDE SEQUENCE [LARGE SCALE GENOMIC DNA]</scope>
    <source>
        <strain evidence="3">KCTC 23969</strain>
    </source>
</reference>
<keyword evidence="3" id="KW-1185">Reference proteome</keyword>
<feature type="transmembrane region" description="Helical" evidence="1">
    <location>
        <begin position="35"/>
        <end position="53"/>
    </location>
</feature>
<evidence type="ECO:0000313" key="2">
    <source>
        <dbReference type="EMBL" id="OBY67756.1"/>
    </source>
</evidence>
<protein>
    <submittedName>
        <fullName evidence="2">Uncharacterized protein</fullName>
    </submittedName>
</protein>
<evidence type="ECO:0000313" key="3">
    <source>
        <dbReference type="Proteomes" id="UP000092612"/>
    </source>
</evidence>
<keyword evidence="1" id="KW-1133">Transmembrane helix</keyword>